<evidence type="ECO:0008006" key="3">
    <source>
        <dbReference type="Google" id="ProtNLM"/>
    </source>
</evidence>
<sequence>MSMYTKQDFSPPILSRRWLTIKFRPNMLIHNHRHILMILESGLLFREDCVEVEQEASSPEDIWKHAGGKGSGLTRGEGVVSLIGVALCVTAFPPRSLHRSCLLKLAGYASIPLMVRWSHRWAGSGRLAPLLSIMRDYLALARRAAACLKEYKALHATIESITSVIESTHALLCRQQSALCVCMSRASSALLGNVPWLRGDVAWSAVDTPQLELTKIHHAFLVVQSTLLKHIAMAHFVPPLQAQRIYKNHNERINWLHHTLIQSLTEEFKQNHESLERMYRLLRNIGNSDSNSTSKKPGAAMLDSWLYSDVHNGIARTCLELKLVSNKCNSIDVFLDSCALNKQELDLNILGKDIDELVDGITKCLTTVQNSQIRLKKIKNRVVGKENEVIIDEKDDTDDENIVKIDDKLPEPKDEVFYFVKTEDDEILQPISDVTTGPGKKERDATKIVFNELKRKLGKREDVMRERERQALVKTMPEYKESVPEFPRQIKLEEFVELKGFLCKIKKYHALCKKKKKLFRCYRISKRKRDKKYDFQIRKYLDENEIIQPYYKTVLFPNKKSILISITVVNEKFVVTKWVKCIKSEMNLDRLETNSISEDRSDIEQNIINNATNNNETNGHYSKNYKFSKKDLELSNSSSESDFEAYEEQMALLKDVRRHRVARKKKYPSKITIDKEDESLKPIEYSFGTGMAMASVLQINSNARMPVMVQEEVFIGDGEVSNDSGNDDDA</sequence>
<dbReference type="EMBL" id="OU893351">
    <property type="protein sequence ID" value="CAG9789726.1"/>
    <property type="molecule type" value="Genomic_DNA"/>
</dbReference>
<dbReference type="OrthoDB" id="21151at2759"/>
<gene>
    <name evidence="1" type="ORF">DIATSA_LOCUS7433</name>
</gene>
<reference evidence="1" key="2">
    <citation type="submission" date="2022-10" db="EMBL/GenBank/DDBJ databases">
        <authorList>
            <consortium name="ENA_rothamsted_submissions"/>
            <consortium name="culmorum"/>
            <person name="King R."/>
        </authorList>
    </citation>
    <scope>NUCLEOTIDE SEQUENCE</scope>
</reference>
<keyword evidence="2" id="KW-1185">Reference proteome</keyword>
<accession>A0A9N9R5B6</accession>
<name>A0A9N9R5B6_9NEOP</name>
<proteinExistence type="predicted"/>
<evidence type="ECO:0000313" key="2">
    <source>
        <dbReference type="Proteomes" id="UP001153714"/>
    </source>
</evidence>
<organism evidence="1 2">
    <name type="scientific">Diatraea saccharalis</name>
    <name type="common">sugarcane borer</name>
    <dbReference type="NCBI Taxonomy" id="40085"/>
    <lineage>
        <taxon>Eukaryota</taxon>
        <taxon>Metazoa</taxon>
        <taxon>Ecdysozoa</taxon>
        <taxon>Arthropoda</taxon>
        <taxon>Hexapoda</taxon>
        <taxon>Insecta</taxon>
        <taxon>Pterygota</taxon>
        <taxon>Neoptera</taxon>
        <taxon>Endopterygota</taxon>
        <taxon>Lepidoptera</taxon>
        <taxon>Glossata</taxon>
        <taxon>Ditrysia</taxon>
        <taxon>Pyraloidea</taxon>
        <taxon>Crambidae</taxon>
        <taxon>Crambinae</taxon>
        <taxon>Diatraea</taxon>
    </lineage>
</organism>
<reference evidence="1" key="1">
    <citation type="submission" date="2021-12" db="EMBL/GenBank/DDBJ databases">
        <authorList>
            <person name="King R."/>
        </authorList>
    </citation>
    <scope>NUCLEOTIDE SEQUENCE</scope>
</reference>
<protein>
    <recommendedName>
        <fullName evidence="3">Vezatin</fullName>
    </recommendedName>
</protein>
<dbReference type="Proteomes" id="UP001153714">
    <property type="component" value="Chromosome 20"/>
</dbReference>
<dbReference type="AlphaFoldDB" id="A0A9N9R5B6"/>
<evidence type="ECO:0000313" key="1">
    <source>
        <dbReference type="EMBL" id="CAG9789726.1"/>
    </source>
</evidence>